<evidence type="ECO:0000313" key="2">
    <source>
        <dbReference type="Proteomes" id="UP001595912"/>
    </source>
</evidence>
<dbReference type="Proteomes" id="UP001595912">
    <property type="component" value="Unassembled WGS sequence"/>
</dbReference>
<organism evidence="1 2">
    <name type="scientific">Dactylosporangium cerinum</name>
    <dbReference type="NCBI Taxonomy" id="1434730"/>
    <lineage>
        <taxon>Bacteria</taxon>
        <taxon>Bacillati</taxon>
        <taxon>Actinomycetota</taxon>
        <taxon>Actinomycetes</taxon>
        <taxon>Micromonosporales</taxon>
        <taxon>Micromonosporaceae</taxon>
        <taxon>Dactylosporangium</taxon>
    </lineage>
</organism>
<dbReference type="InterPro" id="IPR036188">
    <property type="entry name" value="FAD/NAD-bd_sf"/>
</dbReference>
<dbReference type="SUPFAM" id="SSF51905">
    <property type="entry name" value="FAD/NAD(P)-binding domain"/>
    <property type="match status" value="1"/>
</dbReference>
<keyword evidence="2" id="KW-1185">Reference proteome</keyword>
<proteinExistence type="predicted"/>
<protein>
    <submittedName>
        <fullName evidence="1">FAD-dependent oxidoreductase</fullName>
    </submittedName>
</protein>
<dbReference type="PANTHER" id="PTHR43422">
    <property type="entry name" value="THIAMINE THIAZOLE SYNTHASE"/>
    <property type="match status" value="1"/>
</dbReference>
<name>A0ABV9VRN3_9ACTN</name>
<dbReference type="EMBL" id="JBHSIU010000011">
    <property type="protein sequence ID" value="MFC4998344.1"/>
    <property type="molecule type" value="Genomic_DNA"/>
</dbReference>
<dbReference type="RefSeq" id="WP_380114597.1">
    <property type="nucleotide sequence ID" value="NZ_JBHSIU010000011.1"/>
</dbReference>
<dbReference type="PANTHER" id="PTHR43422:SF3">
    <property type="entry name" value="THIAMINE THIAZOLE SYNTHASE"/>
    <property type="match status" value="1"/>
</dbReference>
<reference evidence="2" key="1">
    <citation type="journal article" date="2019" name="Int. J. Syst. Evol. Microbiol.">
        <title>The Global Catalogue of Microorganisms (GCM) 10K type strain sequencing project: providing services to taxonomists for standard genome sequencing and annotation.</title>
        <authorList>
            <consortium name="The Broad Institute Genomics Platform"/>
            <consortium name="The Broad Institute Genome Sequencing Center for Infectious Disease"/>
            <person name="Wu L."/>
            <person name="Ma J."/>
        </authorList>
    </citation>
    <scope>NUCLEOTIDE SEQUENCE [LARGE SCALE GENOMIC DNA]</scope>
    <source>
        <strain evidence="2">CGMCC 4.7152</strain>
    </source>
</reference>
<dbReference type="Pfam" id="PF12831">
    <property type="entry name" value="FAD_oxidored"/>
    <property type="match status" value="1"/>
</dbReference>
<comment type="caution">
    <text evidence="1">The sequence shown here is derived from an EMBL/GenBank/DDBJ whole genome shotgun (WGS) entry which is preliminary data.</text>
</comment>
<accession>A0ABV9VRN3</accession>
<evidence type="ECO:0000313" key="1">
    <source>
        <dbReference type="EMBL" id="MFC4998344.1"/>
    </source>
</evidence>
<dbReference type="Gene3D" id="3.50.50.60">
    <property type="entry name" value="FAD/NAD(P)-binding domain"/>
    <property type="match status" value="1"/>
</dbReference>
<gene>
    <name evidence="1" type="ORF">ACFPIJ_10910</name>
</gene>
<sequence>MNTHVGEQAVVLGGGIAGLLAAKVLAPAFTSVVLVDRDDLIGASAARRGVPHGRHAHGLVARGHQILEAQFPGLTDQMVAAGVKPGDFNGDIRWYINGARLQPSTSGLLSVPATRPVLEKQLRLRVQQIPNLTFLQRHDILGLATTADSARVTGVRVQPRDDAQEPRTLRADLVIDTTGRGSRTPAWLEELGYGRPPEERVRIDLAYTTRHFRLDHDPFGDDLAIIPAPTPQHPRGAFFYRVPGEGKVELSLTGMLGDHPPTDPEGFLEFARSLPVPQIYEAVRDAEPVDEPVMFRFPASVWRHYERMSRFPAGLLVMGDAVCSFNPLYAQGMTVAAIESLTLGRHLERGLPQPLAFLRDIARDIGQPWALSAGADLAYPGVEGRRTLKTKVINAYVARLQLAAVHDAVLTNAFIRAAGLIDPPQALLHPRNLVRVLRSFFSGTAGSSSPAAPPVPVRSASN</sequence>